<organism evidence="2">
    <name type="scientific">Streptomyces sp. NBC_00060</name>
    <dbReference type="NCBI Taxonomy" id="2975636"/>
    <lineage>
        <taxon>Bacteria</taxon>
        <taxon>Bacillati</taxon>
        <taxon>Actinomycetota</taxon>
        <taxon>Actinomycetes</taxon>
        <taxon>Kitasatosporales</taxon>
        <taxon>Streptomycetaceae</taxon>
        <taxon>Streptomyces</taxon>
    </lineage>
</organism>
<reference evidence="2" key="1">
    <citation type="submission" date="2022-10" db="EMBL/GenBank/DDBJ databases">
        <title>The complete genomes of actinobacterial strains from the NBC collection.</title>
        <authorList>
            <person name="Joergensen T.S."/>
            <person name="Alvarez Arevalo M."/>
            <person name="Sterndorff E.B."/>
            <person name="Faurdal D."/>
            <person name="Vuksanovic O."/>
            <person name="Mourched A.-S."/>
            <person name="Charusanti P."/>
            <person name="Shaw S."/>
            <person name="Blin K."/>
            <person name="Weber T."/>
        </authorList>
    </citation>
    <scope>NUCLEOTIDE SEQUENCE</scope>
    <source>
        <strain evidence="2">NBC_00060</strain>
    </source>
</reference>
<feature type="transmembrane region" description="Helical" evidence="1">
    <location>
        <begin position="36"/>
        <end position="57"/>
    </location>
</feature>
<sequence length="83" mass="9215">MNDAHPPEAGELWWLFPTGLAACSGLFAKLATVDTWVTIVVAASMGLVIVVVQRIVLDWRRTRWYLSHPEAGHQPNEPQPPPT</sequence>
<dbReference type="AlphaFoldDB" id="A0AAU2GTY4"/>
<evidence type="ECO:0000313" key="2">
    <source>
        <dbReference type="EMBL" id="WTU38296.1"/>
    </source>
</evidence>
<accession>A0AAU2GTY4</accession>
<dbReference type="EMBL" id="CP108253">
    <property type="protein sequence ID" value="WTU38296.1"/>
    <property type="molecule type" value="Genomic_DNA"/>
</dbReference>
<keyword evidence="1" id="KW-1133">Transmembrane helix</keyword>
<name>A0AAU2GTY4_9ACTN</name>
<proteinExistence type="predicted"/>
<keyword evidence="1" id="KW-0472">Membrane</keyword>
<evidence type="ECO:0000256" key="1">
    <source>
        <dbReference type="SAM" id="Phobius"/>
    </source>
</evidence>
<keyword evidence="1" id="KW-0812">Transmembrane</keyword>
<protein>
    <submittedName>
        <fullName evidence="2">DUF4407 domain-containing protein</fullName>
    </submittedName>
</protein>
<gene>
    <name evidence="2" type="ORF">OHV25_01300</name>
</gene>